<name>A0A382DSL6_9ZZZZ</name>
<dbReference type="AlphaFoldDB" id="A0A382DSL6"/>
<proteinExistence type="predicted"/>
<feature type="non-terminal residue" evidence="1">
    <location>
        <position position="36"/>
    </location>
</feature>
<dbReference type="Gene3D" id="3.40.718.10">
    <property type="entry name" value="Isopropylmalate Dehydrogenase"/>
    <property type="match status" value="1"/>
</dbReference>
<protein>
    <recommendedName>
        <fullName evidence="2">Isopropylmalate dehydrogenase-like domain-containing protein</fullName>
    </recommendedName>
</protein>
<evidence type="ECO:0008006" key="2">
    <source>
        <dbReference type="Google" id="ProtNLM"/>
    </source>
</evidence>
<evidence type="ECO:0000313" key="1">
    <source>
        <dbReference type="EMBL" id="SVB41072.1"/>
    </source>
</evidence>
<sequence length="36" mass="3958">MATHRIAVIRGDGIGIEVVEEGLKVLRAISENHPFE</sequence>
<organism evidence="1">
    <name type="scientific">marine metagenome</name>
    <dbReference type="NCBI Taxonomy" id="408172"/>
    <lineage>
        <taxon>unclassified sequences</taxon>
        <taxon>metagenomes</taxon>
        <taxon>ecological metagenomes</taxon>
    </lineage>
</organism>
<dbReference type="EMBL" id="UINC01040755">
    <property type="protein sequence ID" value="SVB41072.1"/>
    <property type="molecule type" value="Genomic_DNA"/>
</dbReference>
<accession>A0A382DSL6</accession>
<dbReference type="SUPFAM" id="SSF53659">
    <property type="entry name" value="Isocitrate/Isopropylmalate dehydrogenase-like"/>
    <property type="match status" value="1"/>
</dbReference>
<gene>
    <name evidence="1" type="ORF">METZ01_LOCUS193926</name>
</gene>
<reference evidence="1" key="1">
    <citation type="submission" date="2018-05" db="EMBL/GenBank/DDBJ databases">
        <authorList>
            <person name="Lanie J.A."/>
            <person name="Ng W.-L."/>
            <person name="Kazmierczak K.M."/>
            <person name="Andrzejewski T.M."/>
            <person name="Davidsen T.M."/>
            <person name="Wayne K.J."/>
            <person name="Tettelin H."/>
            <person name="Glass J.I."/>
            <person name="Rusch D."/>
            <person name="Podicherti R."/>
            <person name="Tsui H.-C.T."/>
            <person name="Winkler M.E."/>
        </authorList>
    </citation>
    <scope>NUCLEOTIDE SEQUENCE</scope>
</reference>